<keyword evidence="3" id="KW-1185">Reference proteome</keyword>
<dbReference type="AlphaFoldDB" id="A0A1A9UZW6"/>
<proteinExistence type="predicted"/>
<dbReference type="Proteomes" id="UP000078200">
    <property type="component" value="Unassembled WGS sequence"/>
</dbReference>
<evidence type="ECO:0000256" key="1">
    <source>
        <dbReference type="SAM" id="Phobius"/>
    </source>
</evidence>
<keyword evidence="1" id="KW-0812">Transmembrane</keyword>
<feature type="transmembrane region" description="Helical" evidence="1">
    <location>
        <begin position="100"/>
        <end position="120"/>
    </location>
</feature>
<protein>
    <submittedName>
        <fullName evidence="2">Uncharacterized protein</fullName>
    </submittedName>
</protein>
<sequence length="269" mass="30378">MTGHIRSSKNLRIETNSEDEIPSTVPYFIRSGFSGYHSIQAQKTKNSKRPEWRFWERRGAVASVVGPRLPPQIVRFYNTMTPAVLKAALNKRQFFAIANYWLLIPAIVIVLRLMVVRYLYVCTSRSVKRWNEYKVTADPDVRPSKIVQTESHPPDSIVRFGGNSRSPEVEKFSRKLAMIEDNFSKCKYLEQPELLPHNVLGSPASAIVSVDLTTENPSTDCAGKASVEDSIGTPVYSVPNLKLNNNLNLNNKLNNIPVVVFYTPRLAAR</sequence>
<dbReference type="STRING" id="7395.A0A1A9UZW6"/>
<keyword evidence="1" id="KW-0472">Membrane</keyword>
<evidence type="ECO:0000313" key="3">
    <source>
        <dbReference type="Proteomes" id="UP000078200"/>
    </source>
</evidence>
<reference evidence="2" key="1">
    <citation type="submission" date="2020-05" db="UniProtKB">
        <authorList>
            <consortium name="EnsemblMetazoa"/>
        </authorList>
    </citation>
    <scope>IDENTIFICATION</scope>
    <source>
        <strain evidence="2">TTRI</strain>
    </source>
</reference>
<dbReference type="EnsemblMetazoa" id="GAUT021208-RA">
    <property type="protein sequence ID" value="GAUT021208-PA"/>
    <property type="gene ID" value="GAUT021208"/>
</dbReference>
<evidence type="ECO:0000313" key="2">
    <source>
        <dbReference type="EnsemblMetazoa" id="GAUT021208-PA"/>
    </source>
</evidence>
<accession>A0A1A9UZW6</accession>
<name>A0A1A9UZW6_GLOAU</name>
<organism evidence="2 3">
    <name type="scientific">Glossina austeni</name>
    <name type="common">Savannah tsetse fly</name>
    <dbReference type="NCBI Taxonomy" id="7395"/>
    <lineage>
        <taxon>Eukaryota</taxon>
        <taxon>Metazoa</taxon>
        <taxon>Ecdysozoa</taxon>
        <taxon>Arthropoda</taxon>
        <taxon>Hexapoda</taxon>
        <taxon>Insecta</taxon>
        <taxon>Pterygota</taxon>
        <taxon>Neoptera</taxon>
        <taxon>Endopterygota</taxon>
        <taxon>Diptera</taxon>
        <taxon>Brachycera</taxon>
        <taxon>Muscomorpha</taxon>
        <taxon>Hippoboscoidea</taxon>
        <taxon>Glossinidae</taxon>
        <taxon>Glossina</taxon>
    </lineage>
</organism>
<dbReference type="VEuPathDB" id="VectorBase:GAUT021208"/>
<keyword evidence="1" id="KW-1133">Transmembrane helix</keyword>